<accession>A0AAV9V2Z6</accession>
<protein>
    <recommendedName>
        <fullName evidence="1">DUF3074 domain-containing protein</fullName>
    </recommendedName>
</protein>
<organism evidence="2 3">
    <name type="scientific">Orbilia blumenaviensis</name>
    <dbReference type="NCBI Taxonomy" id="1796055"/>
    <lineage>
        <taxon>Eukaryota</taxon>
        <taxon>Fungi</taxon>
        <taxon>Dikarya</taxon>
        <taxon>Ascomycota</taxon>
        <taxon>Pezizomycotina</taxon>
        <taxon>Orbiliomycetes</taxon>
        <taxon>Orbiliales</taxon>
        <taxon>Orbiliaceae</taxon>
        <taxon>Orbilia</taxon>
    </lineage>
</organism>
<dbReference type="EMBL" id="JAVHNS010000005">
    <property type="protein sequence ID" value="KAK6353984.1"/>
    <property type="molecule type" value="Genomic_DNA"/>
</dbReference>
<evidence type="ECO:0000313" key="3">
    <source>
        <dbReference type="Proteomes" id="UP001373714"/>
    </source>
</evidence>
<evidence type="ECO:0000259" key="1">
    <source>
        <dbReference type="Pfam" id="PF11274"/>
    </source>
</evidence>
<reference evidence="2 3" key="1">
    <citation type="submission" date="2019-10" db="EMBL/GenBank/DDBJ databases">
        <authorList>
            <person name="Palmer J.M."/>
        </authorList>
    </citation>
    <scope>NUCLEOTIDE SEQUENCE [LARGE SCALE GENOMIC DNA]</scope>
    <source>
        <strain evidence="2 3">TWF730</strain>
    </source>
</reference>
<comment type="caution">
    <text evidence="2">The sequence shown here is derived from an EMBL/GenBank/DDBJ whole genome shotgun (WGS) entry which is preliminary data.</text>
</comment>
<dbReference type="Proteomes" id="UP001373714">
    <property type="component" value="Unassembled WGS sequence"/>
</dbReference>
<feature type="domain" description="DUF3074" evidence="1">
    <location>
        <begin position="80"/>
        <end position="275"/>
    </location>
</feature>
<keyword evidence="3" id="KW-1185">Reference proteome</keyword>
<gene>
    <name evidence="2" type="ORF">TWF730_008404</name>
</gene>
<name>A0AAV9V2Z6_9PEZI</name>
<dbReference type="PANTHER" id="PTHR40370:SF1">
    <property type="entry name" value="DUF3074 DOMAIN-CONTAINING PROTEIN"/>
    <property type="match status" value="1"/>
</dbReference>
<dbReference type="PANTHER" id="PTHR40370">
    <property type="entry name" value="EXPRESSED PROTEIN"/>
    <property type="match status" value="1"/>
</dbReference>
<evidence type="ECO:0000313" key="2">
    <source>
        <dbReference type="EMBL" id="KAK6353984.1"/>
    </source>
</evidence>
<sequence>MTITSDHIRLIPVSVDSIPKASPELGTYLTDVVSEASTLIETLVSPPKAPWSLNFNRSNKFGRVQISSRSHHIPERIEYWFARSSTHEVGDKRDNAKTTLMWCDFKNLLFHNHSENEREYGPSVIRVDRLGMDWDISNVNIPGWEVVQVAGYAVHHHLPWPFNSRVFPILLILVSATDLEEFMVISLPIKISSEIKAINTETQQSVLVINPKTTVGRYVSVERVTFQGPDTEGGKSQAIWKMATASDASGNIPMAIQRRVIGTSIFHDVEAFILYAMRNKAAKSR</sequence>
<proteinExistence type="predicted"/>
<dbReference type="InterPro" id="IPR024500">
    <property type="entry name" value="DUF3074"/>
</dbReference>
<dbReference type="AlphaFoldDB" id="A0AAV9V2Z6"/>
<dbReference type="Pfam" id="PF11274">
    <property type="entry name" value="DUF3074"/>
    <property type="match status" value="1"/>
</dbReference>